<dbReference type="InterPro" id="IPR036691">
    <property type="entry name" value="Endo/exonu/phosph_ase_sf"/>
</dbReference>
<feature type="domain" description="Endonuclease/exonuclease/phosphatase" evidence="1">
    <location>
        <begin position="11"/>
        <end position="189"/>
    </location>
</feature>
<evidence type="ECO:0000259" key="1">
    <source>
        <dbReference type="Pfam" id="PF03372"/>
    </source>
</evidence>
<proteinExistence type="predicted"/>
<dbReference type="Pfam" id="PF13966">
    <property type="entry name" value="zf-RVT"/>
    <property type="match status" value="1"/>
</dbReference>
<dbReference type="InterPro" id="IPR005135">
    <property type="entry name" value="Endo/exonuclease/phosphatase"/>
</dbReference>
<reference evidence="3 4" key="1">
    <citation type="journal article" date="2021" name="Comput. Struct. Biotechnol. J.">
        <title>De novo genome assembly of the potent medicinal plant Rehmannia glutinosa using nanopore technology.</title>
        <authorList>
            <person name="Ma L."/>
            <person name="Dong C."/>
            <person name="Song C."/>
            <person name="Wang X."/>
            <person name="Zheng X."/>
            <person name="Niu Y."/>
            <person name="Chen S."/>
            <person name="Feng W."/>
        </authorList>
    </citation>
    <scope>NUCLEOTIDE SEQUENCE [LARGE SCALE GENOMIC DNA]</scope>
    <source>
        <strain evidence="3">DH-2019</strain>
    </source>
</reference>
<name>A0ABR0UCY3_REHGL</name>
<dbReference type="EMBL" id="JABTTQ020003130">
    <property type="protein sequence ID" value="KAK6119801.1"/>
    <property type="molecule type" value="Genomic_DNA"/>
</dbReference>
<protein>
    <recommendedName>
        <fullName evidence="5">Reverse transcriptase zinc-binding domain-containing protein</fullName>
    </recommendedName>
</protein>
<evidence type="ECO:0000313" key="4">
    <source>
        <dbReference type="Proteomes" id="UP001318860"/>
    </source>
</evidence>
<accession>A0ABR0UCY3</accession>
<feature type="domain" description="Reverse transcriptase zinc-binding" evidence="2">
    <location>
        <begin position="745"/>
        <end position="815"/>
    </location>
</feature>
<dbReference type="Pfam" id="PF03372">
    <property type="entry name" value="Exo_endo_phos"/>
    <property type="match status" value="1"/>
</dbReference>
<evidence type="ECO:0000259" key="2">
    <source>
        <dbReference type="Pfam" id="PF13966"/>
    </source>
</evidence>
<evidence type="ECO:0000313" key="3">
    <source>
        <dbReference type="EMBL" id="KAK6119801.1"/>
    </source>
</evidence>
<dbReference type="SUPFAM" id="SSF56219">
    <property type="entry name" value="DNase I-like"/>
    <property type="match status" value="1"/>
</dbReference>
<keyword evidence="4" id="KW-1185">Reference proteome</keyword>
<gene>
    <name evidence="3" type="ORF">DH2020_046456</name>
</gene>
<dbReference type="Gene3D" id="3.60.10.10">
    <property type="entry name" value="Endonuclease/exonuclease/phosphatase"/>
    <property type="match status" value="1"/>
</dbReference>
<dbReference type="InterPro" id="IPR026960">
    <property type="entry name" value="RVT-Znf"/>
</dbReference>
<dbReference type="PANTHER" id="PTHR33116:SF86">
    <property type="entry name" value="REVERSE TRANSCRIPTASE DOMAIN-CONTAINING PROTEIN"/>
    <property type="match status" value="1"/>
</dbReference>
<dbReference type="Proteomes" id="UP001318860">
    <property type="component" value="Unassembled WGS sequence"/>
</dbReference>
<dbReference type="PANTHER" id="PTHR33116">
    <property type="entry name" value="REVERSE TRANSCRIPTASE ZINC-BINDING DOMAIN-CONTAINING PROTEIN-RELATED-RELATED"/>
    <property type="match status" value="1"/>
</dbReference>
<comment type="caution">
    <text evidence="3">The sequence shown here is derived from an EMBL/GenBank/DDBJ whole genome shotgun (WGS) entry which is preliminary data.</text>
</comment>
<sequence length="840" mass="95578">METKLHGAKAYRLKENLGFSNGVVVESVGNSGGLALLWKEEVNLSVKLMGRFFVDSVIQSDGGQWRFTGFYGNPDKSARALSWSLIRRLSSQMSLPWLIGGDFNEILYPSEKYGGADTIQSCMDNFRATIEHCNLNDLGWSGPRFTWRKGLRNLNNLHERLDRFFGTQSWIDTFKNFGVFHGDFHGSDHRAIWVLTDCVLASKINAKRKNRPFYFEPAWMSADSFPEALQSSWSAGKQQSESFLEQLNICGKSLRDWSKSVFGDIRRKVENLQKELTKANSASPDSMDFSRIVKLRQDLERALLVEEHYWKQRSRVEWLKFGDKNTKFFHRKASARKRNNWITGVESDDGRWVTDDVEISRVIAAYFQNVFSTSNPMMDDMEPILDAITSHIPLDVLVDLDRPFSDEIQKALFSMGATKAPGPDGIAIARGAPRINHLLFADDSIIFSKASPDCAQSIQLLLGKFAAASGQQINFVKSSISFSPNVNDSLRNDICCILGLEISSVSHQNYLGLPSVVGCNKRNTFKAIKERVQKKLASWKAGNFSSDGREILIKSMAQVSANFFMSIFRLPKSLCLELQGLVAKFWWGANNQDKKFTGFDGTLSAWRLLVDPGRLVCRVLGAKCFPQGDFLNAPIGWCPSFIWRSIIWGRELLKQGIRWKISDGRSVRIFEDPWMPRVKTFKPISPPSDGGPTIVSDLIDNRSWKSNLIKNMFWPIDHDFILKIPLGRIASGDKLIWHYEKSGLYSVRSGYKLSCSNTFQDGSSNEDQQLRWWRSLWILRIPPKIKIFVWKAFRGCLPCAVSLNKRDNICPPHCHRSNLVNGYMRQRERETKNNTSNNIS</sequence>
<organism evidence="3 4">
    <name type="scientific">Rehmannia glutinosa</name>
    <name type="common">Chinese foxglove</name>
    <dbReference type="NCBI Taxonomy" id="99300"/>
    <lineage>
        <taxon>Eukaryota</taxon>
        <taxon>Viridiplantae</taxon>
        <taxon>Streptophyta</taxon>
        <taxon>Embryophyta</taxon>
        <taxon>Tracheophyta</taxon>
        <taxon>Spermatophyta</taxon>
        <taxon>Magnoliopsida</taxon>
        <taxon>eudicotyledons</taxon>
        <taxon>Gunneridae</taxon>
        <taxon>Pentapetalae</taxon>
        <taxon>asterids</taxon>
        <taxon>lamiids</taxon>
        <taxon>Lamiales</taxon>
        <taxon>Orobanchaceae</taxon>
        <taxon>Rehmannieae</taxon>
        <taxon>Rehmannia</taxon>
    </lineage>
</organism>
<evidence type="ECO:0008006" key="5">
    <source>
        <dbReference type="Google" id="ProtNLM"/>
    </source>
</evidence>